<comment type="caution">
    <text evidence="5">The sequence shown here is derived from an EMBL/GenBank/DDBJ whole genome shotgun (WGS) entry which is preliminary data.</text>
</comment>
<dbReference type="InterPro" id="IPR051120">
    <property type="entry name" value="ABC_AA/LPS_Transport"/>
</dbReference>
<reference evidence="5 6" key="1">
    <citation type="submission" date="2020-08" db="EMBL/GenBank/DDBJ databases">
        <title>Genomic Encyclopedia of Type Strains, Phase IV (KMG-IV): sequencing the most valuable type-strain genomes for metagenomic binning, comparative biology and taxonomic classification.</title>
        <authorList>
            <person name="Goeker M."/>
        </authorList>
    </citation>
    <scope>NUCLEOTIDE SEQUENCE [LARGE SCALE GENOMIC DNA]</scope>
    <source>
        <strain evidence="5 6">DSM 25966</strain>
    </source>
</reference>
<dbReference type="InterPro" id="IPR003439">
    <property type="entry name" value="ABC_transporter-like_ATP-bd"/>
</dbReference>
<dbReference type="GO" id="GO:0015808">
    <property type="term" value="P:L-alanine transport"/>
    <property type="evidence" value="ECO:0007669"/>
    <property type="project" value="TreeGrafter"/>
</dbReference>
<dbReference type="CDD" id="cd03219">
    <property type="entry name" value="ABC_Mj1267_LivG_branched"/>
    <property type="match status" value="1"/>
</dbReference>
<keyword evidence="6" id="KW-1185">Reference proteome</keyword>
<dbReference type="GO" id="GO:0015188">
    <property type="term" value="F:L-isoleucine transmembrane transporter activity"/>
    <property type="evidence" value="ECO:0007669"/>
    <property type="project" value="TreeGrafter"/>
</dbReference>
<dbReference type="InterPro" id="IPR032823">
    <property type="entry name" value="BCA_ABC_TP_C"/>
</dbReference>
<dbReference type="GO" id="GO:0042941">
    <property type="term" value="P:D-alanine transmembrane transport"/>
    <property type="evidence" value="ECO:0007669"/>
    <property type="project" value="TreeGrafter"/>
</dbReference>
<dbReference type="GO" id="GO:0005886">
    <property type="term" value="C:plasma membrane"/>
    <property type="evidence" value="ECO:0007669"/>
    <property type="project" value="TreeGrafter"/>
</dbReference>
<evidence type="ECO:0000259" key="4">
    <source>
        <dbReference type="PROSITE" id="PS50893"/>
    </source>
</evidence>
<dbReference type="PANTHER" id="PTHR45772">
    <property type="entry name" value="CONSERVED COMPONENT OF ABC TRANSPORTER FOR NATURAL AMINO ACIDS-RELATED"/>
    <property type="match status" value="1"/>
</dbReference>
<dbReference type="SUPFAM" id="SSF52540">
    <property type="entry name" value="P-loop containing nucleoside triphosphate hydrolases"/>
    <property type="match status" value="1"/>
</dbReference>
<dbReference type="PANTHER" id="PTHR45772:SF7">
    <property type="entry name" value="AMINO ACID ABC TRANSPORTER ATP-BINDING PROTEIN"/>
    <property type="match status" value="1"/>
</dbReference>
<dbReference type="InterPro" id="IPR003593">
    <property type="entry name" value="AAA+_ATPase"/>
</dbReference>
<sequence length="259" mass="27957">MSINMAKSQPMLEVVGLGKTFGGLAANADVSFSVARGSISGLIGPNGAGKSTLFKTILGVHRPDTGRIMLDGQDITQASQQSRCRSGLCCTFQISESFTEMDVRESAMVAAYCRTSRRSEARSIADAILTDLGLAARAGRRNSELNAFERKKAELATALATRPKLLLLDELFAGCSLGEISELIDILGRLNQRDGITLIIVEHVLHVIMSMSDQVIVLESGRIIETGTPEQVSTSPAVLKAYLGEDYNVDEHQQFRRPG</sequence>
<evidence type="ECO:0000256" key="2">
    <source>
        <dbReference type="ARBA" id="ARBA00022741"/>
    </source>
</evidence>
<dbReference type="Proteomes" id="UP000553963">
    <property type="component" value="Unassembled WGS sequence"/>
</dbReference>
<dbReference type="GO" id="GO:0015192">
    <property type="term" value="F:L-phenylalanine transmembrane transporter activity"/>
    <property type="evidence" value="ECO:0007669"/>
    <property type="project" value="TreeGrafter"/>
</dbReference>
<dbReference type="InterPro" id="IPR027417">
    <property type="entry name" value="P-loop_NTPase"/>
</dbReference>
<keyword evidence="3 5" id="KW-0067">ATP-binding</keyword>
<evidence type="ECO:0000313" key="6">
    <source>
        <dbReference type="Proteomes" id="UP000553963"/>
    </source>
</evidence>
<dbReference type="GO" id="GO:1903805">
    <property type="term" value="P:L-valine import across plasma membrane"/>
    <property type="evidence" value="ECO:0007669"/>
    <property type="project" value="TreeGrafter"/>
</dbReference>
<keyword evidence="2" id="KW-0547">Nucleotide-binding</keyword>
<dbReference type="EMBL" id="JACIDS010000004">
    <property type="protein sequence ID" value="MBB3932567.1"/>
    <property type="molecule type" value="Genomic_DNA"/>
</dbReference>
<dbReference type="SMART" id="SM00382">
    <property type="entry name" value="AAA"/>
    <property type="match status" value="1"/>
</dbReference>
<dbReference type="GO" id="GO:1903806">
    <property type="term" value="P:L-isoleucine import across plasma membrane"/>
    <property type="evidence" value="ECO:0007669"/>
    <property type="project" value="TreeGrafter"/>
</dbReference>
<dbReference type="RefSeq" id="WP_183400181.1">
    <property type="nucleotide sequence ID" value="NZ_JACIDS010000004.1"/>
</dbReference>
<dbReference type="Pfam" id="PF00005">
    <property type="entry name" value="ABC_tran"/>
    <property type="match status" value="1"/>
</dbReference>
<accession>A0A840AU34</accession>
<evidence type="ECO:0000313" key="5">
    <source>
        <dbReference type="EMBL" id="MBB3932567.1"/>
    </source>
</evidence>
<dbReference type="Gene3D" id="3.40.50.300">
    <property type="entry name" value="P-loop containing nucleotide triphosphate hydrolases"/>
    <property type="match status" value="1"/>
</dbReference>
<gene>
    <name evidence="5" type="ORF">GGR25_003625</name>
</gene>
<dbReference type="GO" id="GO:0005304">
    <property type="term" value="F:L-valine transmembrane transporter activity"/>
    <property type="evidence" value="ECO:0007669"/>
    <property type="project" value="TreeGrafter"/>
</dbReference>
<organism evidence="5 6">
    <name type="scientific">Kaistia hirudinis</name>
    <dbReference type="NCBI Taxonomy" id="1293440"/>
    <lineage>
        <taxon>Bacteria</taxon>
        <taxon>Pseudomonadati</taxon>
        <taxon>Pseudomonadota</taxon>
        <taxon>Alphaproteobacteria</taxon>
        <taxon>Hyphomicrobiales</taxon>
        <taxon>Kaistiaceae</taxon>
        <taxon>Kaistia</taxon>
    </lineage>
</organism>
<name>A0A840AU34_9HYPH</name>
<dbReference type="AlphaFoldDB" id="A0A840AU34"/>
<dbReference type="PROSITE" id="PS50893">
    <property type="entry name" value="ABC_TRANSPORTER_2"/>
    <property type="match status" value="1"/>
</dbReference>
<evidence type="ECO:0000256" key="1">
    <source>
        <dbReference type="ARBA" id="ARBA00022448"/>
    </source>
</evidence>
<dbReference type="GO" id="GO:0016887">
    <property type="term" value="F:ATP hydrolysis activity"/>
    <property type="evidence" value="ECO:0007669"/>
    <property type="project" value="InterPro"/>
</dbReference>
<protein>
    <submittedName>
        <fullName evidence="5">Branched-chain amino acid transport system ATP-binding protein</fullName>
    </submittedName>
</protein>
<dbReference type="GO" id="GO:0005524">
    <property type="term" value="F:ATP binding"/>
    <property type="evidence" value="ECO:0007669"/>
    <property type="project" value="UniProtKB-KW"/>
</dbReference>
<dbReference type="Pfam" id="PF12399">
    <property type="entry name" value="BCA_ABC_TP_C"/>
    <property type="match status" value="1"/>
</dbReference>
<keyword evidence="1" id="KW-0813">Transport</keyword>
<proteinExistence type="predicted"/>
<feature type="domain" description="ABC transporter" evidence="4">
    <location>
        <begin position="12"/>
        <end position="245"/>
    </location>
</feature>
<evidence type="ECO:0000256" key="3">
    <source>
        <dbReference type="ARBA" id="ARBA00022840"/>
    </source>
</evidence>